<protein>
    <submittedName>
        <fullName evidence="1">Uncharacterized protein</fullName>
    </submittedName>
</protein>
<dbReference type="AlphaFoldDB" id="A0A7X4K8L7"/>
<sequence length="736" mass="83032">MSRVDTVQAINPATVLASKFLHEASGTPVATARQGGLDIEVRLERDTLWIVMRRGEMGGLALRMPVFSPEARCRPLKIADALAAVECKGELGTSRLVLRGDPFGVEELRATLTFKPARDLAIEWLPRDLVPFDAEGDAVLTQGRIEADQRKTNTGLIYFTLERPAFGKVLYLQNFTALNDYFNLTGSTPSEVVGGDWPEMGYRPPVNPETGKAVLPAGREVTLYDTILSIRAYPQQEETASAWQFLDMLGALYHWLSPPTPAMHDWNARAQGTMRDLAKAPEARVRHYGHTYFRPYTAAEYPDAMVQLSIASALRDWNAWNGDEQDPLYREIMAGIGKFYDEKLQTLRRYLPNVGKDKDADAVDSWYLYHPLLNLSNLAISGDEQARELFLKSIDYGIRAAQHFDYKWPIMYKIDDFSVITDVAEADNRGQTDVGGIYAWVMLQAFELTHDVRFLGEAEKALEAAEGMRFDLNYQANLTAWGAAACIRLWRITNRKKHLDQSYVYLASFFHNSQIWKSEIGIASNWTNFLGVTCLQDAPYMAAYECFDSYAAFERYLDYGGPHVISSVKLLVNEFCRHALDRAWYYYPDAIPEETLASEVRNGHIDCKLNFPVEDLYSDGQKAGQVGQEIYGAGAAMIYATRVFHRIEGAPFLLFCDNFVRAIHRLDGSTVNLKIDGHETTRARLALFPHGNSGKPPAARLWSSEQEVLELEWKDGRYEAWVPANVTLLLAWDEAS</sequence>
<evidence type="ECO:0000313" key="2">
    <source>
        <dbReference type="Proteomes" id="UP000465810"/>
    </source>
</evidence>
<dbReference type="EMBL" id="WVTD01000014">
    <property type="protein sequence ID" value="MYL99355.1"/>
    <property type="molecule type" value="Genomic_DNA"/>
</dbReference>
<proteinExistence type="predicted"/>
<gene>
    <name evidence="1" type="ORF">GR702_16425</name>
</gene>
<accession>A0A7X4K8L7</accession>
<dbReference type="Proteomes" id="UP000465810">
    <property type="component" value="Unassembled WGS sequence"/>
</dbReference>
<evidence type="ECO:0000313" key="1">
    <source>
        <dbReference type="EMBL" id="MYL99355.1"/>
    </source>
</evidence>
<reference evidence="1 2" key="1">
    <citation type="submission" date="2019-12" db="EMBL/GenBank/DDBJ databases">
        <authorList>
            <person name="Feng G."/>
            <person name="Zhu H."/>
        </authorList>
    </citation>
    <scope>NUCLEOTIDE SEQUENCE [LARGE SCALE GENOMIC DNA]</scope>
    <source>
        <strain evidence="1 2">FGD1</strain>
    </source>
</reference>
<keyword evidence="2" id="KW-1185">Reference proteome</keyword>
<name>A0A7X4K8L7_9SPHN</name>
<organism evidence="1 2">
    <name type="scientific">Novosphingobium silvae</name>
    <dbReference type="NCBI Taxonomy" id="2692619"/>
    <lineage>
        <taxon>Bacteria</taxon>
        <taxon>Pseudomonadati</taxon>
        <taxon>Pseudomonadota</taxon>
        <taxon>Alphaproteobacteria</taxon>
        <taxon>Sphingomonadales</taxon>
        <taxon>Sphingomonadaceae</taxon>
        <taxon>Novosphingobium</taxon>
    </lineage>
</organism>
<dbReference type="RefSeq" id="WP_160986862.1">
    <property type="nucleotide sequence ID" value="NZ_WVTD01000014.1"/>
</dbReference>
<comment type="caution">
    <text evidence="1">The sequence shown here is derived from an EMBL/GenBank/DDBJ whole genome shotgun (WGS) entry which is preliminary data.</text>
</comment>